<evidence type="ECO:0000256" key="5">
    <source>
        <dbReference type="ARBA" id="ARBA00022859"/>
    </source>
</evidence>
<dbReference type="EMBL" id="WBMZ01002561">
    <property type="protein sequence ID" value="NXY14804.1"/>
    <property type="molecule type" value="Genomic_DNA"/>
</dbReference>
<dbReference type="AlphaFoldDB" id="A0A852NGE3"/>
<dbReference type="SMART" id="SM00407">
    <property type="entry name" value="IGc1"/>
    <property type="match status" value="1"/>
</dbReference>
<keyword evidence="9" id="KW-0325">Glycoprotein</keyword>
<dbReference type="Gene3D" id="2.60.40.10">
    <property type="entry name" value="Immunoglobulins"/>
    <property type="match status" value="1"/>
</dbReference>
<feature type="domain" description="Ig-like" evidence="10">
    <location>
        <begin position="80"/>
        <end position="157"/>
    </location>
</feature>
<dbReference type="GO" id="GO:0006955">
    <property type="term" value="P:immune response"/>
    <property type="evidence" value="ECO:0007669"/>
    <property type="project" value="TreeGrafter"/>
</dbReference>
<dbReference type="InterPro" id="IPR011162">
    <property type="entry name" value="MHC_I/II-like_Ag-recog"/>
</dbReference>
<dbReference type="GO" id="GO:0009897">
    <property type="term" value="C:external side of plasma membrane"/>
    <property type="evidence" value="ECO:0007669"/>
    <property type="project" value="TreeGrafter"/>
</dbReference>
<feature type="non-terminal residue" evidence="11">
    <location>
        <position position="1"/>
    </location>
</feature>
<sequence>GCDLLSNGNIHGSFQQGYNGRDFLSFELGSGSFVAAESNAQITKKLLESDGITVDELKNDLEHTCVELLQKHVRYGREPPDVHVSRKVKYGILTLSCQAYGFYPSTIGISWMKGDEIRDPETEWSGIVPSSDGTFHTWARIEALLEEQEQHQCQVEHPEKPEPGIFAWGEAGMWNVGIGNLG</sequence>
<dbReference type="FunFam" id="2.60.40.10:FF:000204">
    <property type="entry name" value="Major histocompatibility complex, class I-related protein"/>
    <property type="match status" value="1"/>
</dbReference>
<dbReference type="Proteomes" id="UP000658642">
    <property type="component" value="Unassembled WGS sequence"/>
</dbReference>
<keyword evidence="5" id="KW-0391">Immunity</keyword>
<comment type="caution">
    <text evidence="11">The sequence shown here is derived from an EMBL/GenBank/DDBJ whole genome shotgun (WGS) entry which is preliminary data.</text>
</comment>
<dbReference type="InterPro" id="IPR036179">
    <property type="entry name" value="Ig-like_dom_sf"/>
</dbReference>
<dbReference type="GO" id="GO:0042612">
    <property type="term" value="C:MHC class I protein complex"/>
    <property type="evidence" value="ECO:0007669"/>
    <property type="project" value="UniProtKB-KW"/>
</dbReference>
<evidence type="ECO:0000256" key="2">
    <source>
        <dbReference type="ARBA" id="ARBA00022451"/>
    </source>
</evidence>
<dbReference type="PROSITE" id="PS50835">
    <property type="entry name" value="IG_LIKE"/>
    <property type="match status" value="1"/>
</dbReference>
<dbReference type="SUPFAM" id="SSF48726">
    <property type="entry name" value="Immunoglobulin"/>
    <property type="match status" value="1"/>
</dbReference>
<dbReference type="InterPro" id="IPR013783">
    <property type="entry name" value="Ig-like_fold"/>
</dbReference>
<comment type="subcellular location">
    <subcellularLocation>
        <location evidence="1">Membrane</location>
        <topology evidence="1">Single-pass type I membrane protein</topology>
    </subcellularLocation>
</comment>
<keyword evidence="4" id="KW-0732">Signal</keyword>
<dbReference type="PANTHER" id="PTHR16675">
    <property type="entry name" value="MHC CLASS I-RELATED"/>
    <property type="match status" value="1"/>
</dbReference>
<organism evidence="11 12">
    <name type="scientific">Atrichornis clamosus</name>
    <dbReference type="NCBI Taxonomy" id="449594"/>
    <lineage>
        <taxon>Eukaryota</taxon>
        <taxon>Metazoa</taxon>
        <taxon>Chordata</taxon>
        <taxon>Craniata</taxon>
        <taxon>Vertebrata</taxon>
        <taxon>Euteleostomi</taxon>
        <taxon>Archelosauria</taxon>
        <taxon>Archosauria</taxon>
        <taxon>Dinosauria</taxon>
        <taxon>Saurischia</taxon>
        <taxon>Theropoda</taxon>
        <taxon>Coelurosauria</taxon>
        <taxon>Aves</taxon>
        <taxon>Neognathae</taxon>
        <taxon>Neoaves</taxon>
        <taxon>Telluraves</taxon>
        <taxon>Australaves</taxon>
        <taxon>Passeriformes</taxon>
        <taxon>Menuridae</taxon>
        <taxon>Atrichornis</taxon>
    </lineage>
</organism>
<dbReference type="Gene3D" id="3.30.500.10">
    <property type="entry name" value="MHC class I-like antigen recognition-like"/>
    <property type="match status" value="1"/>
</dbReference>
<dbReference type="InterPro" id="IPR037055">
    <property type="entry name" value="MHC_I-like_Ag-recog_sf"/>
</dbReference>
<dbReference type="InterPro" id="IPR003597">
    <property type="entry name" value="Ig_C1-set"/>
</dbReference>
<keyword evidence="7" id="KW-0472">Membrane</keyword>
<protein>
    <submittedName>
        <fullName evidence="11">HA1F protein</fullName>
    </submittedName>
</protein>
<dbReference type="GO" id="GO:0005615">
    <property type="term" value="C:extracellular space"/>
    <property type="evidence" value="ECO:0007669"/>
    <property type="project" value="TreeGrafter"/>
</dbReference>
<evidence type="ECO:0000256" key="7">
    <source>
        <dbReference type="ARBA" id="ARBA00023136"/>
    </source>
</evidence>
<evidence type="ECO:0000313" key="12">
    <source>
        <dbReference type="Proteomes" id="UP000658642"/>
    </source>
</evidence>
<keyword evidence="2" id="KW-0490">MHC I</keyword>
<accession>A0A852NGE3</accession>
<dbReference type="InterPro" id="IPR050208">
    <property type="entry name" value="MHC_class-I_related"/>
</dbReference>
<evidence type="ECO:0000256" key="6">
    <source>
        <dbReference type="ARBA" id="ARBA00022989"/>
    </source>
</evidence>
<keyword evidence="8" id="KW-1015">Disulfide bond</keyword>
<evidence type="ECO:0000313" key="11">
    <source>
        <dbReference type="EMBL" id="NXY14804.1"/>
    </source>
</evidence>
<evidence type="ECO:0000256" key="1">
    <source>
        <dbReference type="ARBA" id="ARBA00004479"/>
    </source>
</evidence>
<keyword evidence="6" id="KW-1133">Transmembrane helix</keyword>
<proteinExistence type="predicted"/>
<evidence type="ECO:0000256" key="3">
    <source>
        <dbReference type="ARBA" id="ARBA00022692"/>
    </source>
</evidence>
<feature type="non-terminal residue" evidence="11">
    <location>
        <position position="182"/>
    </location>
</feature>
<keyword evidence="12" id="KW-1185">Reference proteome</keyword>
<reference evidence="11" key="1">
    <citation type="submission" date="2020-02" db="EMBL/GenBank/DDBJ databases">
        <title>Bird 10,000 Genomes (B10K) Project - Family phase.</title>
        <authorList>
            <person name="Zhang G."/>
        </authorList>
    </citation>
    <scope>NUCLEOTIDE SEQUENCE</scope>
    <source>
        <strain evidence="11">B10K-DU-029-61</strain>
        <tissue evidence="11">Blood</tissue>
    </source>
</reference>
<keyword evidence="3" id="KW-0812">Transmembrane</keyword>
<dbReference type="PANTHER" id="PTHR16675:SF242">
    <property type="entry name" value="MAJOR HISTOCOMPATIBILITY COMPLEX CLASS I-RELATED GENE PROTEIN"/>
    <property type="match status" value="1"/>
</dbReference>
<evidence type="ECO:0000256" key="9">
    <source>
        <dbReference type="ARBA" id="ARBA00023180"/>
    </source>
</evidence>
<dbReference type="Pfam" id="PF00129">
    <property type="entry name" value="MHC_I"/>
    <property type="match status" value="1"/>
</dbReference>
<evidence type="ECO:0000256" key="4">
    <source>
        <dbReference type="ARBA" id="ARBA00022729"/>
    </source>
</evidence>
<dbReference type="GO" id="GO:0002474">
    <property type="term" value="P:antigen processing and presentation of peptide antigen via MHC class I"/>
    <property type="evidence" value="ECO:0007669"/>
    <property type="project" value="UniProtKB-KW"/>
</dbReference>
<dbReference type="InterPro" id="IPR007110">
    <property type="entry name" value="Ig-like_dom"/>
</dbReference>
<dbReference type="InterPro" id="IPR011161">
    <property type="entry name" value="MHC_I-like_Ag-recog"/>
</dbReference>
<name>A0A852NGE3_9PASS</name>
<evidence type="ECO:0000256" key="8">
    <source>
        <dbReference type="ARBA" id="ARBA00023157"/>
    </source>
</evidence>
<dbReference type="SUPFAM" id="SSF54452">
    <property type="entry name" value="MHC antigen-recognition domain"/>
    <property type="match status" value="1"/>
</dbReference>
<evidence type="ECO:0000259" key="10">
    <source>
        <dbReference type="PROSITE" id="PS50835"/>
    </source>
</evidence>
<gene>
    <name evidence="11" type="primary">Ha1f_1</name>
    <name evidence="11" type="ORF">ATRCLA_R15843</name>
</gene>
<dbReference type="Pfam" id="PF07654">
    <property type="entry name" value="C1-set"/>
    <property type="match status" value="1"/>
</dbReference>
<dbReference type="OrthoDB" id="8936120at2759"/>